<organism evidence="2 3">
    <name type="scientific">Desulfatitalea alkaliphila</name>
    <dbReference type="NCBI Taxonomy" id="2929485"/>
    <lineage>
        <taxon>Bacteria</taxon>
        <taxon>Pseudomonadati</taxon>
        <taxon>Thermodesulfobacteriota</taxon>
        <taxon>Desulfobacteria</taxon>
        <taxon>Desulfobacterales</taxon>
        <taxon>Desulfosarcinaceae</taxon>
        <taxon>Desulfatitalea</taxon>
    </lineage>
</organism>
<name>A0AA41R2R5_9BACT</name>
<sequence length="173" mass="19192">MPYRACHVLFILTLLLSACASPPPPAPDWSYEKEAIEMRVKADPQLNLDDGAPHTLVLCTYQLRDPNTFNLLAEDLEGIYKLLACDLFDHSVATAKRFIVHPGEETVHAMDRAAGARHVGVVAGYYTLHQDRVTRLYNIPVSVETSGLVRRTTVSRPGRLSFELELGPLQIGP</sequence>
<dbReference type="Gene3D" id="2.60.40.4150">
    <property type="entry name" value="Type VI secretion system, lipoprotein SciN"/>
    <property type="match status" value="1"/>
</dbReference>
<comment type="caution">
    <text evidence="2">The sequence shown here is derived from an EMBL/GenBank/DDBJ whole genome shotgun (WGS) entry which is preliminary data.</text>
</comment>
<keyword evidence="2" id="KW-0449">Lipoprotein</keyword>
<protein>
    <submittedName>
        <fullName evidence="2">Type VI secretion system lipoprotein TssJ</fullName>
    </submittedName>
</protein>
<accession>A0AA41R2R5</accession>
<dbReference type="AlphaFoldDB" id="A0AA41R2R5"/>
<dbReference type="InterPro" id="IPR038706">
    <property type="entry name" value="Type_VI_SciN-like_sf"/>
</dbReference>
<feature type="signal peptide" evidence="1">
    <location>
        <begin position="1"/>
        <end position="20"/>
    </location>
</feature>
<dbReference type="Proteomes" id="UP001165427">
    <property type="component" value="Unassembled WGS sequence"/>
</dbReference>
<dbReference type="Pfam" id="PF12790">
    <property type="entry name" value="T6SS-SciN"/>
    <property type="match status" value="1"/>
</dbReference>
<dbReference type="PROSITE" id="PS51257">
    <property type="entry name" value="PROKAR_LIPOPROTEIN"/>
    <property type="match status" value="1"/>
</dbReference>
<reference evidence="2" key="1">
    <citation type="submission" date="2022-04" db="EMBL/GenBank/DDBJ databases">
        <title>Desulfatitalea alkaliphila sp. nov., a novel anaerobic sulfate-reducing bacterium isolated from terrestrial mud volcano, Taman Peninsula, Russia.</title>
        <authorList>
            <person name="Khomyakova M.A."/>
            <person name="Merkel A.Y."/>
            <person name="Slobodkin A.I."/>
        </authorList>
    </citation>
    <scope>NUCLEOTIDE SEQUENCE</scope>
    <source>
        <strain evidence="2">M08but</strain>
    </source>
</reference>
<feature type="chain" id="PRO_5041329428" evidence="1">
    <location>
        <begin position="21"/>
        <end position="173"/>
    </location>
</feature>
<dbReference type="NCBIfam" id="TIGR03352">
    <property type="entry name" value="VI_chp_3"/>
    <property type="match status" value="1"/>
</dbReference>
<evidence type="ECO:0000256" key="1">
    <source>
        <dbReference type="SAM" id="SignalP"/>
    </source>
</evidence>
<dbReference type="RefSeq" id="WP_246911048.1">
    <property type="nucleotide sequence ID" value="NZ_JALJRB010000017.1"/>
</dbReference>
<dbReference type="InterPro" id="IPR017734">
    <property type="entry name" value="T6SS_SciN"/>
</dbReference>
<evidence type="ECO:0000313" key="3">
    <source>
        <dbReference type="Proteomes" id="UP001165427"/>
    </source>
</evidence>
<keyword evidence="1" id="KW-0732">Signal</keyword>
<keyword evidence="3" id="KW-1185">Reference proteome</keyword>
<dbReference type="EMBL" id="JALJRB010000017">
    <property type="protein sequence ID" value="MCJ8501799.1"/>
    <property type="molecule type" value="Genomic_DNA"/>
</dbReference>
<evidence type="ECO:0000313" key="2">
    <source>
        <dbReference type="EMBL" id="MCJ8501799.1"/>
    </source>
</evidence>
<gene>
    <name evidence="2" type="primary">tssJ</name>
    <name evidence="2" type="ORF">MRX98_14545</name>
</gene>
<proteinExistence type="predicted"/>